<dbReference type="PROSITE" id="PS50053">
    <property type="entry name" value="UBIQUITIN_2"/>
    <property type="match status" value="1"/>
</dbReference>
<dbReference type="GO" id="GO:0031593">
    <property type="term" value="F:polyubiquitin modification-dependent protein binding"/>
    <property type="evidence" value="ECO:0007669"/>
    <property type="project" value="TreeGrafter"/>
</dbReference>
<protein>
    <recommendedName>
        <fullName evidence="1">Ubiquitin-like domain-containing protein</fullName>
    </recommendedName>
</protein>
<dbReference type="InterPro" id="IPR029071">
    <property type="entry name" value="Ubiquitin-like_domsf"/>
</dbReference>
<dbReference type="GO" id="GO:0005829">
    <property type="term" value="C:cytosol"/>
    <property type="evidence" value="ECO:0007669"/>
    <property type="project" value="TreeGrafter"/>
</dbReference>
<dbReference type="Proteomes" id="UP000274756">
    <property type="component" value="Unassembled WGS sequence"/>
</dbReference>
<dbReference type="OrthoDB" id="267397at2759"/>
<dbReference type="InterPro" id="IPR000626">
    <property type="entry name" value="Ubiquitin-like_dom"/>
</dbReference>
<dbReference type="STRING" id="318479.A0A3P7SCS9"/>
<sequence length="88" mass="10216">MKLKVIVYNKTRKYAGHTIEISISLNDTISEVKKKICEITEIPVQVQYIIFGVHHLNDEKTLEYYGIRDGYTIYSVPTFVEIPELPNL</sequence>
<dbReference type="PANTHER" id="PTHR10621:SF0">
    <property type="entry name" value="UV EXCISION REPAIR PROTEIN RAD23"/>
    <property type="match status" value="1"/>
</dbReference>
<name>A0A3P7SCS9_DRAME</name>
<accession>A0A3P7SCS9</accession>
<evidence type="ECO:0000313" key="2">
    <source>
        <dbReference type="EMBL" id="VDN52646.1"/>
    </source>
</evidence>
<reference evidence="2 3" key="1">
    <citation type="submission" date="2018-11" db="EMBL/GenBank/DDBJ databases">
        <authorList>
            <consortium name="Pathogen Informatics"/>
        </authorList>
    </citation>
    <scope>NUCLEOTIDE SEQUENCE [LARGE SCALE GENOMIC DNA]</scope>
</reference>
<keyword evidence="3" id="KW-1185">Reference proteome</keyword>
<dbReference type="PANTHER" id="PTHR10621">
    <property type="entry name" value="UV EXCISION REPAIR PROTEIN RAD23"/>
    <property type="match status" value="1"/>
</dbReference>
<gene>
    <name evidence="2" type="ORF">DME_LOCUS2619</name>
</gene>
<dbReference type="GO" id="GO:0043130">
    <property type="term" value="F:ubiquitin binding"/>
    <property type="evidence" value="ECO:0007669"/>
    <property type="project" value="TreeGrafter"/>
</dbReference>
<evidence type="ECO:0000259" key="1">
    <source>
        <dbReference type="PROSITE" id="PS50053"/>
    </source>
</evidence>
<evidence type="ECO:0000313" key="3">
    <source>
        <dbReference type="Proteomes" id="UP000274756"/>
    </source>
</evidence>
<dbReference type="SMART" id="SM00213">
    <property type="entry name" value="UBQ"/>
    <property type="match status" value="1"/>
</dbReference>
<feature type="domain" description="Ubiquitin-like" evidence="1">
    <location>
        <begin position="3"/>
        <end position="74"/>
    </location>
</feature>
<organism evidence="2 3">
    <name type="scientific">Dracunculus medinensis</name>
    <name type="common">Guinea worm</name>
    <dbReference type="NCBI Taxonomy" id="318479"/>
    <lineage>
        <taxon>Eukaryota</taxon>
        <taxon>Metazoa</taxon>
        <taxon>Ecdysozoa</taxon>
        <taxon>Nematoda</taxon>
        <taxon>Chromadorea</taxon>
        <taxon>Rhabditida</taxon>
        <taxon>Spirurina</taxon>
        <taxon>Dracunculoidea</taxon>
        <taxon>Dracunculidae</taxon>
        <taxon>Dracunculus</taxon>
    </lineage>
</organism>
<proteinExistence type="predicted"/>
<dbReference type="GO" id="GO:0043161">
    <property type="term" value="P:proteasome-mediated ubiquitin-dependent protein catabolic process"/>
    <property type="evidence" value="ECO:0007669"/>
    <property type="project" value="TreeGrafter"/>
</dbReference>
<dbReference type="Pfam" id="PF00240">
    <property type="entry name" value="ubiquitin"/>
    <property type="match status" value="1"/>
</dbReference>
<dbReference type="Gene3D" id="3.10.20.90">
    <property type="entry name" value="Phosphatidylinositol 3-kinase Catalytic Subunit, Chain A, domain 1"/>
    <property type="match status" value="1"/>
</dbReference>
<dbReference type="GO" id="GO:0005654">
    <property type="term" value="C:nucleoplasm"/>
    <property type="evidence" value="ECO:0007669"/>
    <property type="project" value="TreeGrafter"/>
</dbReference>
<dbReference type="EMBL" id="UYYG01000070">
    <property type="protein sequence ID" value="VDN52646.1"/>
    <property type="molecule type" value="Genomic_DNA"/>
</dbReference>
<dbReference type="AlphaFoldDB" id="A0A3P7SCS9"/>
<dbReference type="CDD" id="cd17039">
    <property type="entry name" value="Ubl_ubiquitin_like"/>
    <property type="match status" value="1"/>
</dbReference>
<dbReference type="SUPFAM" id="SSF54236">
    <property type="entry name" value="Ubiquitin-like"/>
    <property type="match status" value="1"/>
</dbReference>
<dbReference type="GO" id="GO:0070628">
    <property type="term" value="F:proteasome binding"/>
    <property type="evidence" value="ECO:0007669"/>
    <property type="project" value="TreeGrafter"/>
</dbReference>